<protein>
    <submittedName>
        <fullName evidence="7">Uncharacterized protein</fullName>
    </submittedName>
</protein>
<dbReference type="PANTHER" id="PTHR38934:SF6">
    <property type="entry name" value="CHROMOSOME UNDETERMINED SCAFFOLD_176, WHOLE GENOME SHOTGUN SEQUENCE"/>
    <property type="match status" value="1"/>
</dbReference>
<feature type="transmembrane region" description="Helical" evidence="5">
    <location>
        <begin position="1383"/>
        <end position="1401"/>
    </location>
</feature>
<keyword evidence="5" id="KW-0812">Transmembrane</keyword>
<keyword evidence="1 6" id="KW-0732">Signal</keyword>
<dbReference type="Proteomes" id="UP000683925">
    <property type="component" value="Unassembled WGS sequence"/>
</dbReference>
<dbReference type="InterPro" id="IPR006212">
    <property type="entry name" value="Furin_repeat"/>
</dbReference>
<keyword evidence="2" id="KW-0677">Repeat</keyword>
<feature type="transmembrane region" description="Helical" evidence="5">
    <location>
        <begin position="1349"/>
        <end position="1371"/>
    </location>
</feature>
<feature type="coiled-coil region" evidence="4">
    <location>
        <begin position="1437"/>
        <end position="1471"/>
    </location>
</feature>
<accession>A0A8S1U1C1</accession>
<feature type="transmembrane region" description="Helical" evidence="5">
    <location>
        <begin position="1407"/>
        <end position="1425"/>
    </location>
</feature>
<dbReference type="NCBIfam" id="TIGR02232">
    <property type="entry name" value="myxo_disulf_rpt"/>
    <property type="match status" value="3"/>
</dbReference>
<feature type="chain" id="PRO_5035845175" evidence="6">
    <location>
        <begin position="18"/>
        <end position="1471"/>
    </location>
</feature>
<evidence type="ECO:0000313" key="7">
    <source>
        <dbReference type="EMBL" id="CAD8157783.1"/>
    </source>
</evidence>
<evidence type="ECO:0000256" key="2">
    <source>
        <dbReference type="ARBA" id="ARBA00022737"/>
    </source>
</evidence>
<organism evidence="7 8">
    <name type="scientific">Paramecium octaurelia</name>
    <dbReference type="NCBI Taxonomy" id="43137"/>
    <lineage>
        <taxon>Eukaryota</taxon>
        <taxon>Sar</taxon>
        <taxon>Alveolata</taxon>
        <taxon>Ciliophora</taxon>
        <taxon>Intramacronucleata</taxon>
        <taxon>Oligohymenophorea</taxon>
        <taxon>Peniculida</taxon>
        <taxon>Parameciidae</taxon>
        <taxon>Paramecium</taxon>
    </lineage>
</organism>
<comment type="caution">
    <text evidence="7">The sequence shown here is derived from an EMBL/GenBank/DDBJ whole genome shotgun (WGS) entry which is preliminary data.</text>
</comment>
<feature type="signal peptide" evidence="6">
    <location>
        <begin position="1"/>
        <end position="17"/>
    </location>
</feature>
<evidence type="ECO:0000256" key="5">
    <source>
        <dbReference type="SAM" id="Phobius"/>
    </source>
</evidence>
<keyword evidence="8" id="KW-1185">Reference proteome</keyword>
<dbReference type="CDD" id="cd00064">
    <property type="entry name" value="FU"/>
    <property type="match status" value="1"/>
</dbReference>
<dbReference type="PANTHER" id="PTHR38934">
    <property type="entry name" value="HYPHALLY REGULATED CELL WALL PROTEIN 1"/>
    <property type="match status" value="1"/>
</dbReference>
<dbReference type="SMART" id="SM00261">
    <property type="entry name" value="FU"/>
    <property type="match status" value="5"/>
</dbReference>
<dbReference type="EMBL" id="CAJJDP010000034">
    <property type="protein sequence ID" value="CAD8157783.1"/>
    <property type="molecule type" value="Genomic_DNA"/>
</dbReference>
<dbReference type="OMA" id="ELAVNIC"/>
<proteinExistence type="predicted"/>
<dbReference type="Pfam" id="PF13948">
    <property type="entry name" value="DUF4215"/>
    <property type="match status" value="4"/>
</dbReference>
<feature type="transmembrane region" description="Helical" evidence="5">
    <location>
        <begin position="1123"/>
        <end position="1150"/>
    </location>
</feature>
<feature type="transmembrane region" description="Helical" evidence="5">
    <location>
        <begin position="1236"/>
        <end position="1258"/>
    </location>
</feature>
<keyword evidence="4" id="KW-0175">Coiled coil</keyword>
<reference evidence="7" key="1">
    <citation type="submission" date="2021-01" db="EMBL/GenBank/DDBJ databases">
        <authorList>
            <consortium name="Genoscope - CEA"/>
            <person name="William W."/>
        </authorList>
    </citation>
    <scope>NUCLEOTIDE SEQUENCE</scope>
</reference>
<keyword evidence="3" id="KW-1015">Disulfide bond</keyword>
<dbReference type="OrthoDB" id="27819at2759"/>
<dbReference type="InterPro" id="IPR011936">
    <property type="entry name" value="Myxo_disulph_rpt"/>
</dbReference>
<feature type="transmembrane region" description="Helical" evidence="5">
    <location>
        <begin position="1212"/>
        <end position="1230"/>
    </location>
</feature>
<gene>
    <name evidence="7" type="ORF">POCTA_138.1.T0340155</name>
</gene>
<evidence type="ECO:0000256" key="1">
    <source>
        <dbReference type="ARBA" id="ARBA00022729"/>
    </source>
</evidence>
<evidence type="ECO:0000256" key="3">
    <source>
        <dbReference type="ARBA" id="ARBA00023157"/>
    </source>
</evidence>
<sequence length="1471" mass="171077">MIFTIFGLLTIIMVSNCVFYEIFEDFNNNSIKTFDKNWTCEGNNSIISTSNIYSCKNEIYFIRLENNTNHATQFNRQFKSCLLIIRYSGNQDNIRIIIDQNKIIDEFYGPYQDQRLGKSVQCDKIIDEFNYQLRKTKVLELPHASDQINIQLQSNANENTYNEQYLFRNVQIFVNSCYKTCKTCVNDQINGCSTCYNNGLINSTFCDTCSTKINERFLLIPDGCVSECPIGFSYDVDQICYKNSKLIPCLTSSGLYQSNSLTNSSYSCDLNSSAIELRFRFTFTNSLTKQLQVNLGDVAVATIQGSILIANSKSKVIIHEKQTNTIRVEISTPISAQKEIINFISEQSIQISDMVIEYLVCEENCEICKDEQNCQVCINPRLMFEGKCVEACPDYTYKFKSNCYIFNQNLYFYNNLKMQYVFREFYDLSTRKDRVNDLFILDQSNKATINQYNFQKGEDILFSYLPYKRILGGPFVWVNAKFKFQLKLPSYKQILIVTFELYQGDYQLNRNYFRYQINNLEEKTIILLKNTKVMNDQHWNDSFNTFKMTINQSIFYEESNNNSLNIQFQCDNNYIDSNQSFCAISNFFIVSLTCQSQFQLDFYKYNSNENPCVSFCGDGQIAPDEECDDGNLEPFDGCFNCLFQCNEQCEICTKGDCLRCNVGYYLNQIDKGCYTKCGDSIIQGNEQCDDGNLNNYDGCSECQLIDYQKCDFEDDISKHNCSVCHFGTCLKCVDGFFLEDGNCISYCGDGLINQKVEQCDNQDDLGCINCKIQKGYVCTQISFSICKTCSDDCIQCQTIGSYDVVCKSCQQGYYPVDHECKQCDLNCVTCQNQSFLCTSCFRPDCEFCETTPGLYKDQKLKQCVSKCGDGILIENQEQCDDGNTENGDGCNEFCSIEFSDLDFLNLQSWSLTNESTYDLKLANNTYNLILLCNTSDVVINGFQKDEFNYNVTIINEICRFEFSFLKSIYQYNTILIALYIQVNQGRQLFEDSKTNITFKITPNEQIVISGQEQSQAEQITLIQQHFSLIFLILIPISIITNLFDYLWAVLEILSWVNNFYFFNVKYPFNVEVLLLNSDWSSFVNFPTYQELNQPGCDYYFQAPKRFQDKGIDPLFINNAQIPFMFILSALSLYLINYILLVFFTYLNLFFNKEIKLNRKRFSIFNLQAIRKTINTQVKPIDQIQVENKSYFKRIITFLSFTSNAFKNKIKQTITLCLLDITLACMLQFTFSKPNSHIIVGVNQFMALFATGLILFQLFQSYFVLNIHKSLAENKQFQEKYKIYYENINPDDSFGYYYNFFGILRKIIYVCFLVLYYYIPILQALLCFTSTSIGFFLLCYKNPYSSKYQYILQLILDFNLTLIHLIIIIISISDLLSNQFIKNNIINLGWIIISLILFSIFIEVCSLIQGILKYFYNCFVFIINLGKKQNQVKEIKIIEEQKQNLEPKQQQVTNKERNINRYQSRNKLIEQK</sequence>
<keyword evidence="5" id="KW-1133">Transmembrane helix</keyword>
<feature type="transmembrane region" description="Helical" evidence="5">
    <location>
        <begin position="1306"/>
        <end position="1337"/>
    </location>
</feature>
<evidence type="ECO:0000256" key="4">
    <source>
        <dbReference type="SAM" id="Coils"/>
    </source>
</evidence>
<evidence type="ECO:0000256" key="6">
    <source>
        <dbReference type="SAM" id="SignalP"/>
    </source>
</evidence>
<evidence type="ECO:0000313" key="8">
    <source>
        <dbReference type="Proteomes" id="UP000683925"/>
    </source>
</evidence>
<keyword evidence="5" id="KW-0472">Membrane</keyword>
<name>A0A8S1U1C1_PAROT</name>